<proteinExistence type="predicted"/>
<dbReference type="PANTHER" id="PTHR15696">
    <property type="entry name" value="SMG-7 SUPPRESSOR WITH MORPHOLOGICAL EFFECT ON GENITALIA PROTEIN 7"/>
    <property type="match status" value="1"/>
</dbReference>
<evidence type="ECO:0000256" key="1">
    <source>
        <dbReference type="SAM" id="MobiDB-lite"/>
    </source>
</evidence>
<reference evidence="2 3" key="1">
    <citation type="submission" date="2016-12" db="EMBL/GenBank/DDBJ databases">
        <title>The genomes of Aspergillus section Nigri reveals drivers in fungal speciation.</title>
        <authorList>
            <consortium name="DOE Joint Genome Institute"/>
            <person name="Vesth T.C."/>
            <person name="Nybo J."/>
            <person name="Theobald S."/>
            <person name="Brandl J."/>
            <person name="Frisvad J.C."/>
            <person name="Nielsen K.F."/>
            <person name="Lyhne E.K."/>
            <person name="Kogle M.E."/>
            <person name="Kuo A."/>
            <person name="Riley R."/>
            <person name="Clum A."/>
            <person name="Nolan M."/>
            <person name="Lipzen A."/>
            <person name="Salamov A."/>
            <person name="Henrissat B."/>
            <person name="Wiebenga A."/>
            <person name="De Vries R.P."/>
            <person name="Grigoriev I.V."/>
            <person name="Mortensen U.H."/>
            <person name="Andersen M.R."/>
            <person name="Baker S.E."/>
        </authorList>
    </citation>
    <scope>NUCLEOTIDE SEQUENCE [LARGE SCALE GENOMIC DNA]</scope>
    <source>
        <strain evidence="2 3">IBT 23096</strain>
    </source>
</reference>
<dbReference type="InterPro" id="IPR045153">
    <property type="entry name" value="Est1/Ebs1-like"/>
</dbReference>
<dbReference type="PANTHER" id="PTHR15696:SF0">
    <property type="entry name" value="TELOMERASE-BINDING PROTEIN EST1A"/>
    <property type="match status" value="1"/>
</dbReference>
<dbReference type="Gene3D" id="1.25.40.10">
    <property type="entry name" value="Tetratricopeptide repeat domain"/>
    <property type="match status" value="1"/>
</dbReference>
<gene>
    <name evidence="2" type="ORF">P170DRAFT_441984</name>
</gene>
<dbReference type="VEuPathDB" id="FungiDB:P170DRAFT_441984"/>
<evidence type="ECO:0000313" key="3">
    <source>
        <dbReference type="Proteomes" id="UP000234275"/>
    </source>
</evidence>
<dbReference type="Proteomes" id="UP000234275">
    <property type="component" value="Unassembled WGS sequence"/>
</dbReference>
<protein>
    <submittedName>
        <fullName evidence="2">Uncharacterized protein</fullName>
    </submittedName>
</protein>
<feature type="region of interest" description="Disordered" evidence="1">
    <location>
        <begin position="1"/>
        <end position="184"/>
    </location>
</feature>
<dbReference type="GeneID" id="36558129"/>
<dbReference type="GO" id="GO:0000184">
    <property type="term" value="P:nuclear-transcribed mRNA catabolic process, nonsense-mediated decay"/>
    <property type="evidence" value="ECO:0007669"/>
    <property type="project" value="TreeGrafter"/>
</dbReference>
<dbReference type="RefSeq" id="XP_024709008.1">
    <property type="nucleotide sequence ID" value="XM_024850430.1"/>
</dbReference>
<dbReference type="STRING" id="1392250.A0A2I2GLE7"/>
<dbReference type="GO" id="GO:0042162">
    <property type="term" value="F:telomeric DNA binding"/>
    <property type="evidence" value="ECO:0007669"/>
    <property type="project" value="TreeGrafter"/>
</dbReference>
<feature type="compositionally biased region" description="Basic and acidic residues" evidence="1">
    <location>
        <begin position="14"/>
        <end position="24"/>
    </location>
</feature>
<name>A0A2I2GLE7_9EURO</name>
<organism evidence="2 3">
    <name type="scientific">Aspergillus steynii IBT 23096</name>
    <dbReference type="NCBI Taxonomy" id="1392250"/>
    <lineage>
        <taxon>Eukaryota</taxon>
        <taxon>Fungi</taxon>
        <taxon>Dikarya</taxon>
        <taxon>Ascomycota</taxon>
        <taxon>Pezizomycotina</taxon>
        <taxon>Eurotiomycetes</taxon>
        <taxon>Eurotiomycetidae</taxon>
        <taxon>Eurotiales</taxon>
        <taxon>Aspergillaceae</taxon>
        <taxon>Aspergillus</taxon>
        <taxon>Aspergillus subgen. Circumdati</taxon>
    </lineage>
</organism>
<dbReference type="OrthoDB" id="2017974at2759"/>
<keyword evidence="3" id="KW-1185">Reference proteome</keyword>
<dbReference type="EMBL" id="MSFO01000001">
    <property type="protein sequence ID" value="PLB53706.1"/>
    <property type="molecule type" value="Genomic_DNA"/>
</dbReference>
<dbReference type="AlphaFoldDB" id="A0A2I2GLE7"/>
<dbReference type="InterPro" id="IPR011990">
    <property type="entry name" value="TPR-like_helical_dom_sf"/>
</dbReference>
<feature type="compositionally biased region" description="Polar residues" evidence="1">
    <location>
        <begin position="40"/>
        <end position="58"/>
    </location>
</feature>
<comment type="caution">
    <text evidence="2">The sequence shown here is derived from an EMBL/GenBank/DDBJ whole genome shotgun (WGS) entry which is preliminary data.</text>
</comment>
<feature type="compositionally biased region" description="Polar residues" evidence="1">
    <location>
        <begin position="102"/>
        <end position="111"/>
    </location>
</feature>
<dbReference type="FunFam" id="1.25.40.10:FF:000202">
    <property type="entry name" value="Unplaced genomic scaffold supercont1.7, whole genome shotgun sequence"/>
    <property type="match status" value="1"/>
</dbReference>
<evidence type="ECO:0000313" key="2">
    <source>
        <dbReference type="EMBL" id="PLB53706.1"/>
    </source>
</evidence>
<dbReference type="GO" id="GO:0005697">
    <property type="term" value="C:telomerase holoenzyme complex"/>
    <property type="evidence" value="ECO:0007669"/>
    <property type="project" value="TreeGrafter"/>
</dbReference>
<dbReference type="SUPFAM" id="SSF48452">
    <property type="entry name" value="TPR-like"/>
    <property type="match status" value="1"/>
</dbReference>
<dbReference type="GO" id="GO:0070034">
    <property type="term" value="F:telomerase RNA binding"/>
    <property type="evidence" value="ECO:0007669"/>
    <property type="project" value="TreeGrafter"/>
</dbReference>
<accession>A0A2I2GLE7</accession>
<sequence>MSDDNVDRGTIPFRVRDSRPSDSHHRSRVIPLLSGADSPGGSSATNRAHHSASASLSNKRPDSLGAVPSNFVADDLSEQTGGLVNPRASKGQRPMCSEELEPSSQPNSPVSRATPDNYPRKPGVIGSGIQQSRNSPDSTGESVGHASAGPSRLYHRRNHSSPAFHASPRANRSDEQEAFSLPRRSRLAAERLTYGQESARNLSNEHKFVRRFAAASEGTASRGILLEVQDAEPVTEEELISEVRIIYGGIIEVEKRCAEYIQAGQQMVVIPSDKWHAMLTVHRILLQEHHDFFMASQHPSSIPALRRISEKYAMPARMWRYGIHAFLEFLRRRLPESLEPMLTFIYYAYSMMTLFLETVPSFEETWIECLGDLSRYRMAVEESNLQDREIWGGVAKYWYNKAADRNPDVGRIQHHLAVLARPDIAQQLFYYTKSLVSVRSFPGTRESIVLLFNPLLKSPRMVHYHPVMADFVTAHGYLFGRDASERFFGAADNFLSGLDKYIPRVGAAFKMQGVYMTASNLAAMLEYGHTHALLPSEFRQPSTSQSSSLEDLHQSVSRYWTPVSDPEKVASDFLALDDPESDCRLLFYGSYLAFQTFSIFLDQIGDKNIYAALHFSLAFLWCLSSTSTGMAYAELVVPWRRIVAFLNTMFSPLLDMSLVEKAEFPISDETKWIPEDFLIRGHIWSQAYYPQSFFDGSPTEDDGRNIEMPSLKISRMYRCLWLGVRLAKFDRWMTYDSALQKFSVTPFALELERLAEAHCPFHLSTPQEVSSADVEMRGS</sequence>
<feature type="compositionally biased region" description="Polar residues" evidence="1">
    <location>
        <begin position="128"/>
        <end position="141"/>
    </location>
</feature>